<comment type="function">
    <text evidence="1">Plays a role in synthesis, processing and/or stability of 23S rRNA.</text>
</comment>
<dbReference type="EMBL" id="JBBUTI010000001">
    <property type="protein sequence ID" value="MEK8045041.1"/>
    <property type="molecule type" value="Genomic_DNA"/>
</dbReference>
<evidence type="ECO:0000256" key="3">
    <source>
        <dbReference type="ARBA" id="ARBA00015716"/>
    </source>
</evidence>
<reference evidence="6 7" key="1">
    <citation type="submission" date="2024-04" db="EMBL/GenBank/DDBJ databases">
        <title>Novel species of the genus Ideonella isolated from streams.</title>
        <authorList>
            <person name="Lu H."/>
        </authorList>
    </citation>
    <scope>NUCLEOTIDE SEQUENCE [LARGE SCALE GENOMIC DNA]</scope>
    <source>
        <strain evidence="6 7">LYT19W</strain>
    </source>
</reference>
<keyword evidence="7" id="KW-1185">Reference proteome</keyword>
<evidence type="ECO:0000256" key="5">
    <source>
        <dbReference type="ARBA" id="ARBA00031841"/>
    </source>
</evidence>
<dbReference type="PANTHER" id="PTHR38099">
    <property type="entry name" value="LARGE RIBOSOMAL RNA SUBUNIT ACCUMULATION PROTEIN YCED"/>
    <property type="match status" value="1"/>
</dbReference>
<comment type="caution">
    <text evidence="6">The sequence shown here is derived from an EMBL/GenBank/DDBJ whole genome shotgun (WGS) entry which is preliminary data.</text>
</comment>
<evidence type="ECO:0000313" key="7">
    <source>
        <dbReference type="Proteomes" id="UP001379945"/>
    </source>
</evidence>
<keyword evidence="4" id="KW-0690">Ribosome biogenesis</keyword>
<evidence type="ECO:0000256" key="1">
    <source>
        <dbReference type="ARBA" id="ARBA00002868"/>
    </source>
</evidence>
<dbReference type="PANTHER" id="PTHR38099:SF1">
    <property type="entry name" value="LARGE RIBOSOMAL RNA SUBUNIT ACCUMULATION PROTEIN YCED"/>
    <property type="match status" value="1"/>
</dbReference>
<protein>
    <recommendedName>
        <fullName evidence="3">Large ribosomal RNA subunit accumulation protein YceD</fullName>
    </recommendedName>
    <alternativeName>
        <fullName evidence="5">23S rRNA accumulation protein YceD</fullName>
    </alternativeName>
</protein>
<dbReference type="Proteomes" id="UP001379945">
    <property type="component" value="Unassembled WGS sequence"/>
</dbReference>
<dbReference type="InterPro" id="IPR039255">
    <property type="entry name" value="YceD_bac"/>
</dbReference>
<sequence>MNPRSIDPCRADVASLAASGVLLTGQWPLAELQRLHESAMATGQAPDAVDWQLSAEYRPVTGGEPELWLHLQATSLVALCCQRCLGAVMEPVEVDRWIRLVRDEAQAEVLDAEMEDDVLVLERVMDLRELTEDELLLALPLVPRHEVCPEPLPVPEDDLPVEDDKPNPFAALAALKKR</sequence>
<dbReference type="RefSeq" id="WP_341397192.1">
    <property type="nucleotide sequence ID" value="NZ_JBBUTI010000001.1"/>
</dbReference>
<gene>
    <name evidence="6" type="ORF">AACH00_01625</name>
</gene>
<evidence type="ECO:0000256" key="4">
    <source>
        <dbReference type="ARBA" id="ARBA00022517"/>
    </source>
</evidence>
<evidence type="ECO:0000313" key="6">
    <source>
        <dbReference type="EMBL" id="MEK8045041.1"/>
    </source>
</evidence>
<dbReference type="Pfam" id="PF02620">
    <property type="entry name" value="YceD"/>
    <property type="match status" value="1"/>
</dbReference>
<comment type="similarity">
    <text evidence="2">Belongs to the DUF177 domain family.</text>
</comment>
<accession>A0ABU9BZM1</accession>
<organism evidence="6 7">
    <name type="scientific">Ideonella margarita</name>
    <dbReference type="NCBI Taxonomy" id="2984191"/>
    <lineage>
        <taxon>Bacteria</taxon>
        <taxon>Pseudomonadati</taxon>
        <taxon>Pseudomonadota</taxon>
        <taxon>Betaproteobacteria</taxon>
        <taxon>Burkholderiales</taxon>
        <taxon>Sphaerotilaceae</taxon>
        <taxon>Ideonella</taxon>
    </lineage>
</organism>
<proteinExistence type="inferred from homology"/>
<evidence type="ECO:0000256" key="2">
    <source>
        <dbReference type="ARBA" id="ARBA00010740"/>
    </source>
</evidence>
<name>A0ABU9BZM1_9BURK</name>
<dbReference type="InterPro" id="IPR003772">
    <property type="entry name" value="YceD"/>
</dbReference>